<keyword evidence="6 8" id="KW-0472">Membrane</keyword>
<evidence type="ECO:0000256" key="2">
    <source>
        <dbReference type="ARBA" id="ARBA00022448"/>
    </source>
</evidence>
<organism evidence="10 11">
    <name type="scientific">Fodinibacter luteus</name>
    <dbReference type="NCBI Taxonomy" id="552064"/>
    <lineage>
        <taxon>Bacteria</taxon>
        <taxon>Bacillati</taxon>
        <taxon>Actinomycetota</taxon>
        <taxon>Actinomycetes</taxon>
        <taxon>Micrococcales</taxon>
        <taxon>Intrasporangiaceae</taxon>
        <taxon>Fodinibacter (ex Wang et al. 2009)</taxon>
    </lineage>
</organism>
<evidence type="ECO:0000256" key="5">
    <source>
        <dbReference type="ARBA" id="ARBA00022989"/>
    </source>
</evidence>
<evidence type="ECO:0000256" key="6">
    <source>
        <dbReference type="ARBA" id="ARBA00023136"/>
    </source>
</evidence>
<evidence type="ECO:0000256" key="3">
    <source>
        <dbReference type="ARBA" id="ARBA00022475"/>
    </source>
</evidence>
<name>A0ABP8JWW2_9MICO</name>
<dbReference type="PROSITE" id="PS50850">
    <property type="entry name" value="MFS"/>
    <property type="match status" value="1"/>
</dbReference>
<dbReference type="PANTHER" id="PTHR23517:SF3">
    <property type="entry name" value="INTEGRAL MEMBRANE TRANSPORT PROTEIN"/>
    <property type="match status" value="1"/>
</dbReference>
<feature type="transmembrane region" description="Helical" evidence="8">
    <location>
        <begin position="165"/>
        <end position="182"/>
    </location>
</feature>
<feature type="transmembrane region" description="Helical" evidence="8">
    <location>
        <begin position="213"/>
        <end position="234"/>
    </location>
</feature>
<evidence type="ECO:0000256" key="7">
    <source>
        <dbReference type="SAM" id="MobiDB-lite"/>
    </source>
</evidence>
<proteinExistence type="predicted"/>
<feature type="transmembrane region" description="Helical" evidence="8">
    <location>
        <begin position="139"/>
        <end position="159"/>
    </location>
</feature>
<evidence type="ECO:0000256" key="4">
    <source>
        <dbReference type="ARBA" id="ARBA00022692"/>
    </source>
</evidence>
<feature type="transmembrane region" description="Helical" evidence="8">
    <location>
        <begin position="100"/>
        <end position="118"/>
    </location>
</feature>
<feature type="region of interest" description="Disordered" evidence="7">
    <location>
        <begin position="393"/>
        <end position="414"/>
    </location>
</feature>
<dbReference type="InterPro" id="IPR020846">
    <property type="entry name" value="MFS_dom"/>
</dbReference>
<dbReference type="InterPro" id="IPR036259">
    <property type="entry name" value="MFS_trans_sf"/>
</dbReference>
<feature type="transmembrane region" description="Helical" evidence="8">
    <location>
        <begin position="246"/>
        <end position="265"/>
    </location>
</feature>
<dbReference type="PANTHER" id="PTHR23517">
    <property type="entry name" value="RESISTANCE PROTEIN MDTM, PUTATIVE-RELATED-RELATED"/>
    <property type="match status" value="1"/>
</dbReference>
<evidence type="ECO:0000313" key="10">
    <source>
        <dbReference type="EMBL" id="GAA4397361.1"/>
    </source>
</evidence>
<feature type="transmembrane region" description="Helical" evidence="8">
    <location>
        <begin position="77"/>
        <end position="94"/>
    </location>
</feature>
<feature type="domain" description="Major facilitator superfamily (MFS) profile" evidence="9">
    <location>
        <begin position="11"/>
        <end position="391"/>
    </location>
</feature>
<protein>
    <submittedName>
        <fullName evidence="10">MFS transporter</fullName>
    </submittedName>
</protein>
<keyword evidence="11" id="KW-1185">Reference proteome</keyword>
<keyword evidence="3" id="KW-1003">Cell membrane</keyword>
<evidence type="ECO:0000259" key="9">
    <source>
        <dbReference type="PROSITE" id="PS50850"/>
    </source>
</evidence>
<comment type="subcellular location">
    <subcellularLocation>
        <location evidence="1">Cell membrane</location>
        <topology evidence="1">Multi-pass membrane protein</topology>
    </subcellularLocation>
</comment>
<feature type="transmembrane region" description="Helical" evidence="8">
    <location>
        <begin position="277"/>
        <end position="294"/>
    </location>
</feature>
<feature type="transmembrane region" description="Helical" evidence="8">
    <location>
        <begin position="300"/>
        <end position="325"/>
    </location>
</feature>
<evidence type="ECO:0000313" key="11">
    <source>
        <dbReference type="Proteomes" id="UP001500945"/>
    </source>
</evidence>
<dbReference type="InterPro" id="IPR050171">
    <property type="entry name" value="MFS_Transporters"/>
</dbReference>
<keyword evidence="4 8" id="KW-0812">Transmembrane</keyword>
<gene>
    <name evidence="10" type="ORF">GCM10023168_02220</name>
</gene>
<keyword evidence="2" id="KW-0813">Transport</keyword>
<dbReference type="Pfam" id="PF07690">
    <property type="entry name" value="MFS_1"/>
    <property type="match status" value="1"/>
</dbReference>
<accession>A0ABP8JWW2</accession>
<dbReference type="SUPFAM" id="SSF103473">
    <property type="entry name" value="MFS general substrate transporter"/>
    <property type="match status" value="1"/>
</dbReference>
<dbReference type="Proteomes" id="UP001500945">
    <property type="component" value="Unassembled WGS sequence"/>
</dbReference>
<feature type="transmembrane region" description="Helical" evidence="8">
    <location>
        <begin position="40"/>
        <end position="65"/>
    </location>
</feature>
<keyword evidence="5 8" id="KW-1133">Transmembrane helix</keyword>
<evidence type="ECO:0000256" key="1">
    <source>
        <dbReference type="ARBA" id="ARBA00004651"/>
    </source>
</evidence>
<reference evidence="11" key="1">
    <citation type="journal article" date="2019" name="Int. J. Syst. Evol. Microbiol.">
        <title>The Global Catalogue of Microorganisms (GCM) 10K type strain sequencing project: providing services to taxonomists for standard genome sequencing and annotation.</title>
        <authorList>
            <consortium name="The Broad Institute Genomics Platform"/>
            <consortium name="The Broad Institute Genome Sequencing Center for Infectious Disease"/>
            <person name="Wu L."/>
            <person name="Ma J."/>
        </authorList>
    </citation>
    <scope>NUCLEOTIDE SEQUENCE [LARGE SCALE GENOMIC DNA]</scope>
    <source>
        <strain evidence="11">JCM 17809</strain>
    </source>
</reference>
<feature type="transmembrane region" description="Helical" evidence="8">
    <location>
        <begin position="12"/>
        <end position="34"/>
    </location>
</feature>
<dbReference type="EMBL" id="BAABGM010000001">
    <property type="protein sequence ID" value="GAA4397361.1"/>
    <property type="molecule type" value="Genomic_DNA"/>
</dbReference>
<dbReference type="Gene3D" id="1.20.1250.20">
    <property type="entry name" value="MFS general substrate transporter like domains"/>
    <property type="match status" value="2"/>
</dbReference>
<feature type="transmembrane region" description="Helical" evidence="8">
    <location>
        <begin position="337"/>
        <end position="359"/>
    </location>
</feature>
<evidence type="ECO:0000256" key="8">
    <source>
        <dbReference type="SAM" id="Phobius"/>
    </source>
</evidence>
<comment type="caution">
    <text evidence="10">The sequence shown here is derived from an EMBL/GenBank/DDBJ whole genome shotgun (WGS) entry which is preliminary data.</text>
</comment>
<dbReference type="InterPro" id="IPR011701">
    <property type="entry name" value="MFS"/>
</dbReference>
<feature type="transmembrane region" description="Helical" evidence="8">
    <location>
        <begin position="365"/>
        <end position="384"/>
    </location>
</feature>
<dbReference type="RefSeq" id="WP_345201349.1">
    <property type="nucleotide sequence ID" value="NZ_BAABGM010000001.1"/>
</dbReference>
<sequence>MAAQEFTLRSIAVPAFGPSVIWSVGAGAVLPVVALSARELGATVAVAALFVGITTLAEFAAAVPAGVLVERIGERRALVLAGLLDTAACALALVAPSLWVLGLAVLLLGPSGAVFLLARQSYLTAAAPLRLRARAMSTLGGVTRVGLFLGPLVGAPVVARWGPQAAFGVAVTAGLLATAVAWRTVDLSADDALAGPGRGRVPVARVVAEHRRVLLTVGLGVLAIGLARSSRVVVVPLWAEHVGLDAAQTSLVFAAAAFVEVVLFWPAGTVMDRHGRVWVAVPVAVLLGLGLLALPLTTTLAGVTAVALVMGVGNGIGSGIVMTLGADAAPTAGRQPFLGVWRLLSLVGHNGAAIVVGAVAAVASIGAASVAVGVLTLAGGAWLARWLPEYDPRSRVTRPGEGPGRQVRPPPDRG</sequence>